<sequence>MKKVKYIIAVVLLTMGSSCTKNFSEMNTNPNTAEKVLAENLLPRALVQTVSANLSRSRNITNELMQVTVNTLVETDRVFRYDIRRNVVESPWNGWYAQLTNFKDVYKYAEENKSDANKTKAYMAISLICQSWIYSIITDTFGDVPYSESNRAKEGIYMPVFDRQKDIYADIFAKLEEANNLLKGAKDVDSKYDPVYKGKVASWRKFGNSLYLRLLMRVSGKAEVSTEAIDKIKDIVDINPLNYPLMESNDESAIMKFTGIDPYISPFASLRDAQWRYPKACSFFVEKLDLSADPCLSRWLTQYNGLYEGIPSGYVSGETPGGKSYLQNALMAEPLTGNMMNYGELQLILAEAALKGWISSKTAKDYYEAGVNARVTLWGRSIGTYLSGNLVKWNDPDSFEQKMEKIHWQKYLTLFFTDMQAWIEYRRTGYPVLPKGPGLRNDGIMPTRLYYPLSIQAANRKNYDLAVSIQGEDDLKTKMWWELP</sequence>
<dbReference type="RefSeq" id="WP_379662243.1">
    <property type="nucleotide sequence ID" value="NZ_JBHUDG010000012.1"/>
</dbReference>
<accession>A0ABW4IAS8</accession>
<reference evidence="3" key="1">
    <citation type="journal article" date="2019" name="Int. J. Syst. Evol. Microbiol.">
        <title>The Global Catalogue of Microorganisms (GCM) 10K type strain sequencing project: providing services to taxonomists for standard genome sequencing and annotation.</title>
        <authorList>
            <consortium name="The Broad Institute Genomics Platform"/>
            <consortium name="The Broad Institute Genome Sequencing Center for Infectious Disease"/>
            <person name="Wu L."/>
            <person name="Ma J."/>
        </authorList>
    </citation>
    <scope>NUCLEOTIDE SEQUENCE [LARGE SCALE GENOMIC DNA]</scope>
    <source>
        <strain evidence="3">CCUG 53762</strain>
    </source>
</reference>
<dbReference type="InterPro" id="IPR011990">
    <property type="entry name" value="TPR-like_helical_dom_sf"/>
</dbReference>
<dbReference type="PROSITE" id="PS51257">
    <property type="entry name" value="PROKAR_LIPOPROTEIN"/>
    <property type="match status" value="1"/>
</dbReference>
<gene>
    <name evidence="2" type="ORF">ACFSAH_08255</name>
</gene>
<protein>
    <submittedName>
        <fullName evidence="2">SusD/RagB family nutrient-binding outer membrane lipoprotein</fullName>
    </submittedName>
</protein>
<keyword evidence="3" id="KW-1185">Reference proteome</keyword>
<evidence type="ECO:0000313" key="3">
    <source>
        <dbReference type="Proteomes" id="UP001597118"/>
    </source>
</evidence>
<dbReference type="Proteomes" id="UP001597118">
    <property type="component" value="Unassembled WGS sequence"/>
</dbReference>
<evidence type="ECO:0000313" key="2">
    <source>
        <dbReference type="EMBL" id="MFD1629865.1"/>
    </source>
</evidence>
<organism evidence="2 3">
    <name type="scientific">Pseudopedobacter beijingensis</name>
    <dbReference type="NCBI Taxonomy" id="1207056"/>
    <lineage>
        <taxon>Bacteria</taxon>
        <taxon>Pseudomonadati</taxon>
        <taxon>Bacteroidota</taxon>
        <taxon>Sphingobacteriia</taxon>
        <taxon>Sphingobacteriales</taxon>
        <taxon>Sphingobacteriaceae</taxon>
        <taxon>Pseudopedobacter</taxon>
    </lineage>
</organism>
<dbReference type="SUPFAM" id="SSF48452">
    <property type="entry name" value="TPR-like"/>
    <property type="match status" value="1"/>
</dbReference>
<dbReference type="InterPro" id="IPR041662">
    <property type="entry name" value="SusD-like_2"/>
</dbReference>
<dbReference type="Gene3D" id="1.25.40.390">
    <property type="match status" value="1"/>
</dbReference>
<keyword evidence="1" id="KW-0732">Signal</keyword>
<evidence type="ECO:0000256" key="1">
    <source>
        <dbReference type="SAM" id="SignalP"/>
    </source>
</evidence>
<feature type="chain" id="PRO_5045222069" evidence="1">
    <location>
        <begin position="21"/>
        <end position="484"/>
    </location>
</feature>
<dbReference type="EMBL" id="JBHUDG010000012">
    <property type="protein sequence ID" value="MFD1629865.1"/>
    <property type="molecule type" value="Genomic_DNA"/>
</dbReference>
<dbReference type="Pfam" id="PF12771">
    <property type="entry name" value="SusD-like_2"/>
    <property type="match status" value="1"/>
</dbReference>
<feature type="signal peptide" evidence="1">
    <location>
        <begin position="1"/>
        <end position="20"/>
    </location>
</feature>
<comment type="caution">
    <text evidence="2">The sequence shown here is derived from an EMBL/GenBank/DDBJ whole genome shotgun (WGS) entry which is preliminary data.</text>
</comment>
<name>A0ABW4IAS8_9SPHI</name>
<keyword evidence="2" id="KW-0449">Lipoprotein</keyword>
<proteinExistence type="predicted"/>